<organism evidence="2 3">
    <name type="scientific">Trypanosoma rangeli</name>
    <dbReference type="NCBI Taxonomy" id="5698"/>
    <lineage>
        <taxon>Eukaryota</taxon>
        <taxon>Discoba</taxon>
        <taxon>Euglenozoa</taxon>
        <taxon>Kinetoplastea</taxon>
        <taxon>Metakinetoplastina</taxon>
        <taxon>Trypanosomatida</taxon>
        <taxon>Trypanosomatidae</taxon>
        <taxon>Trypanosoma</taxon>
        <taxon>Herpetosoma</taxon>
    </lineage>
</organism>
<protein>
    <submittedName>
        <fullName evidence="2">Putative ATP-binding cassette protein subfamily A,member 2</fullName>
    </submittedName>
</protein>
<keyword evidence="1" id="KW-0812">Transmembrane</keyword>
<keyword evidence="3" id="KW-1185">Reference proteome</keyword>
<proteinExistence type="predicted"/>
<evidence type="ECO:0000313" key="2">
    <source>
        <dbReference type="EMBL" id="RNF08068.1"/>
    </source>
</evidence>
<keyword evidence="1" id="KW-1133">Transmembrane helix</keyword>
<keyword evidence="2" id="KW-0547">Nucleotide-binding</keyword>
<dbReference type="GO" id="GO:0005524">
    <property type="term" value="F:ATP binding"/>
    <property type="evidence" value="ECO:0007669"/>
    <property type="project" value="UniProtKB-KW"/>
</dbReference>
<dbReference type="RefSeq" id="XP_029240181.1">
    <property type="nucleotide sequence ID" value="XM_029379965.1"/>
</dbReference>
<reference evidence="2 3" key="1">
    <citation type="journal article" date="2018" name="BMC Genomics">
        <title>Genomic comparison of Trypanosoma conorhini and Trypanosoma rangeli to Trypanosoma cruzi strains of high and low virulence.</title>
        <authorList>
            <person name="Bradwell K.R."/>
            <person name="Koparde V.N."/>
            <person name="Matveyev A.V."/>
            <person name="Serrano M.G."/>
            <person name="Alves J.M."/>
            <person name="Parikh H."/>
            <person name="Huang B."/>
            <person name="Lee V."/>
            <person name="Espinosa-Alvarez O."/>
            <person name="Ortiz P.A."/>
            <person name="Costa-Martins A.G."/>
            <person name="Teixeira M.M."/>
            <person name="Buck G.A."/>
        </authorList>
    </citation>
    <scope>NUCLEOTIDE SEQUENCE [LARGE SCALE GENOMIC DNA]</scope>
    <source>
        <strain evidence="2 3">AM80</strain>
    </source>
</reference>
<accession>A0A422NRI2</accession>
<dbReference type="AlphaFoldDB" id="A0A422NRI2"/>
<feature type="transmembrane region" description="Helical" evidence="1">
    <location>
        <begin position="98"/>
        <end position="118"/>
    </location>
</feature>
<keyword evidence="1" id="KW-0472">Membrane</keyword>
<sequence>MLGEDRSIWGVVQINYISPETCEVAIRFNASVLQTIKRILEIDCRWGLINYSDELCLLSGFFDAAGCSLRLHVNAVKGVNAHFSLQVGPKFTEAFNNLFFLTPSIQLTPLILIMGFLYCVSQLTRSIAVGKELHLCEAMLIMGLSKSIMYSVWFILCVVQYRATSLIMSLMVKLAYLSRTNQTTFVFLYSRFSLALPRSCRRVFWRRCLTASGMPPFSRRLSTLPARFPSFR</sequence>
<keyword evidence="2" id="KW-0067">ATP-binding</keyword>
<dbReference type="Proteomes" id="UP000283634">
    <property type="component" value="Unassembled WGS sequence"/>
</dbReference>
<name>A0A422NRI2_TRYRA</name>
<gene>
    <name evidence="2" type="ORF">TraAM80_02980</name>
</gene>
<comment type="caution">
    <text evidence="2">The sequence shown here is derived from an EMBL/GenBank/DDBJ whole genome shotgun (WGS) entry which is preliminary data.</text>
</comment>
<evidence type="ECO:0000256" key="1">
    <source>
        <dbReference type="SAM" id="Phobius"/>
    </source>
</evidence>
<dbReference type="EMBL" id="MKGL01000073">
    <property type="protein sequence ID" value="RNF08068.1"/>
    <property type="molecule type" value="Genomic_DNA"/>
</dbReference>
<dbReference type="GeneID" id="40326913"/>
<feature type="transmembrane region" description="Helical" evidence="1">
    <location>
        <begin position="138"/>
        <end position="161"/>
    </location>
</feature>
<dbReference type="OrthoDB" id="6512918at2759"/>
<evidence type="ECO:0000313" key="3">
    <source>
        <dbReference type="Proteomes" id="UP000283634"/>
    </source>
</evidence>